<feature type="compositionally biased region" description="Low complexity" evidence="5">
    <location>
        <begin position="360"/>
        <end position="369"/>
    </location>
</feature>
<dbReference type="InterPro" id="IPR013083">
    <property type="entry name" value="Znf_RING/FYVE/PHD"/>
</dbReference>
<feature type="compositionally biased region" description="Polar residues" evidence="5">
    <location>
        <begin position="344"/>
        <end position="359"/>
    </location>
</feature>
<evidence type="ECO:0000256" key="4">
    <source>
        <dbReference type="PROSITE-ProRule" id="PRU00175"/>
    </source>
</evidence>
<comment type="caution">
    <text evidence="7">The sequence shown here is derived from an EMBL/GenBank/DDBJ whole genome shotgun (WGS) entry which is preliminary data.</text>
</comment>
<name>A0A9D5HH70_9LILI</name>
<accession>A0A9D5HH70</accession>
<evidence type="ECO:0000256" key="5">
    <source>
        <dbReference type="SAM" id="MobiDB-lite"/>
    </source>
</evidence>
<dbReference type="Proteomes" id="UP001085076">
    <property type="component" value="Miscellaneous, Linkage group lg04"/>
</dbReference>
<evidence type="ECO:0000256" key="1">
    <source>
        <dbReference type="ARBA" id="ARBA00022723"/>
    </source>
</evidence>
<feature type="region of interest" description="Disordered" evidence="5">
    <location>
        <begin position="344"/>
        <end position="397"/>
    </location>
</feature>
<keyword evidence="2 4" id="KW-0863">Zinc-finger</keyword>
<evidence type="ECO:0000256" key="3">
    <source>
        <dbReference type="ARBA" id="ARBA00022833"/>
    </source>
</evidence>
<organism evidence="7 8">
    <name type="scientific">Dioscorea zingiberensis</name>
    <dbReference type="NCBI Taxonomy" id="325984"/>
    <lineage>
        <taxon>Eukaryota</taxon>
        <taxon>Viridiplantae</taxon>
        <taxon>Streptophyta</taxon>
        <taxon>Embryophyta</taxon>
        <taxon>Tracheophyta</taxon>
        <taxon>Spermatophyta</taxon>
        <taxon>Magnoliopsida</taxon>
        <taxon>Liliopsida</taxon>
        <taxon>Dioscoreales</taxon>
        <taxon>Dioscoreaceae</taxon>
        <taxon>Dioscorea</taxon>
    </lineage>
</organism>
<reference evidence="7" key="1">
    <citation type="submission" date="2021-03" db="EMBL/GenBank/DDBJ databases">
        <authorList>
            <person name="Li Z."/>
            <person name="Yang C."/>
        </authorList>
    </citation>
    <scope>NUCLEOTIDE SEQUENCE</scope>
    <source>
        <strain evidence="7">Dzin_1.0</strain>
        <tissue evidence="7">Leaf</tissue>
    </source>
</reference>
<feature type="compositionally biased region" description="Low complexity" evidence="5">
    <location>
        <begin position="379"/>
        <end position="397"/>
    </location>
</feature>
<proteinExistence type="predicted"/>
<dbReference type="PANTHER" id="PTHR46798:SF3">
    <property type="entry name" value="RING FINGER FAMILY PROTEIN"/>
    <property type="match status" value="1"/>
</dbReference>
<dbReference type="InterPro" id="IPR044274">
    <property type="entry name" value="RFI2"/>
</dbReference>
<dbReference type="GO" id="GO:0008270">
    <property type="term" value="F:zinc ion binding"/>
    <property type="evidence" value="ECO:0007669"/>
    <property type="project" value="UniProtKB-KW"/>
</dbReference>
<gene>
    <name evidence="7" type="ORF">J5N97_018243</name>
</gene>
<dbReference type="InterPro" id="IPR018957">
    <property type="entry name" value="Znf_C3HC4_RING-type"/>
</dbReference>
<dbReference type="Pfam" id="PF00097">
    <property type="entry name" value="zf-C3HC4"/>
    <property type="match status" value="1"/>
</dbReference>
<evidence type="ECO:0000256" key="2">
    <source>
        <dbReference type="ARBA" id="ARBA00022771"/>
    </source>
</evidence>
<dbReference type="GO" id="GO:0004842">
    <property type="term" value="F:ubiquitin-protein transferase activity"/>
    <property type="evidence" value="ECO:0007669"/>
    <property type="project" value="InterPro"/>
</dbReference>
<dbReference type="SMART" id="SM00184">
    <property type="entry name" value="RING"/>
    <property type="match status" value="1"/>
</dbReference>
<dbReference type="PANTHER" id="PTHR46798">
    <property type="entry name" value="OS09G0511500 PROTEIN"/>
    <property type="match status" value="1"/>
</dbReference>
<keyword evidence="8" id="KW-1185">Reference proteome</keyword>
<evidence type="ECO:0000313" key="8">
    <source>
        <dbReference type="Proteomes" id="UP001085076"/>
    </source>
</evidence>
<keyword evidence="3" id="KW-0862">Zinc</keyword>
<dbReference type="OrthoDB" id="8062037at2759"/>
<evidence type="ECO:0000259" key="6">
    <source>
        <dbReference type="PROSITE" id="PS50089"/>
    </source>
</evidence>
<dbReference type="InterPro" id="IPR001841">
    <property type="entry name" value="Znf_RING"/>
</dbReference>
<dbReference type="EMBL" id="JAGGNH010000004">
    <property type="protein sequence ID" value="KAJ0976278.1"/>
    <property type="molecule type" value="Genomic_DNA"/>
</dbReference>
<dbReference type="Gene3D" id="3.30.40.10">
    <property type="entry name" value="Zinc/RING finger domain, C3HC4 (zinc finger)"/>
    <property type="match status" value="1"/>
</dbReference>
<evidence type="ECO:0000313" key="7">
    <source>
        <dbReference type="EMBL" id="KAJ0976278.1"/>
    </source>
</evidence>
<dbReference type="PROSITE" id="PS50089">
    <property type="entry name" value="ZF_RING_2"/>
    <property type="match status" value="1"/>
</dbReference>
<dbReference type="SUPFAM" id="SSF57850">
    <property type="entry name" value="RING/U-box"/>
    <property type="match status" value="1"/>
</dbReference>
<feature type="domain" description="RING-type" evidence="6">
    <location>
        <begin position="19"/>
        <end position="64"/>
    </location>
</feature>
<sequence>MSGEGSDSSAGDSDAGTICSICLDVIDRATGSRSTAKLRCGHEFHLDCIGSAFNFKGQQKCPNCGQVEEGNWRFANVQRRRNQHFGGSQPEHSLTGTLHHGDEILLGPSNLSHHNGSSNQAVVPTFSAGTAIPPTIIQNPDFPGIENYYCSSEYYGQASLPRIPISGANFQTLISCYVPRPVFGSTQSLSQAYRHHQNPYSGVARRRSSMLQTPAGWRTYYYPPFTYPHINFHTPLAAPIYHPPILWQSLQGTGHSFGSTQPLYQAYQHHQNPYSGVASRQSSMLQTPTEWRTYYYPFTYPHINYHTPLAAPIYYYPFTYPKRTGFLRPGPLMQTLMLSTFASDSTNTNTGHQQHVPQQSSSNASSSSSTRTLHEQDDSQSSSSGTNLQSSDSSNSI</sequence>
<dbReference type="AlphaFoldDB" id="A0A9D5HH70"/>
<protein>
    <recommendedName>
        <fullName evidence="6">RING-type domain-containing protein</fullName>
    </recommendedName>
</protein>
<reference evidence="7" key="2">
    <citation type="journal article" date="2022" name="Hortic Res">
        <title>The genome of Dioscorea zingiberensis sheds light on the biosynthesis, origin and evolution of the medicinally important diosgenin saponins.</title>
        <authorList>
            <person name="Li Y."/>
            <person name="Tan C."/>
            <person name="Li Z."/>
            <person name="Guo J."/>
            <person name="Li S."/>
            <person name="Chen X."/>
            <person name="Wang C."/>
            <person name="Dai X."/>
            <person name="Yang H."/>
            <person name="Song W."/>
            <person name="Hou L."/>
            <person name="Xu J."/>
            <person name="Tong Z."/>
            <person name="Xu A."/>
            <person name="Yuan X."/>
            <person name="Wang W."/>
            <person name="Yang Q."/>
            <person name="Chen L."/>
            <person name="Sun Z."/>
            <person name="Wang K."/>
            <person name="Pan B."/>
            <person name="Chen J."/>
            <person name="Bao Y."/>
            <person name="Liu F."/>
            <person name="Qi X."/>
            <person name="Gang D.R."/>
            <person name="Wen J."/>
            <person name="Li J."/>
        </authorList>
    </citation>
    <scope>NUCLEOTIDE SEQUENCE</scope>
    <source>
        <strain evidence="7">Dzin_1.0</strain>
    </source>
</reference>
<keyword evidence="1" id="KW-0479">Metal-binding</keyword>